<protein>
    <submittedName>
        <fullName evidence="1">Uncharacterized protein</fullName>
    </submittedName>
</protein>
<dbReference type="Proteomes" id="UP000220629">
    <property type="component" value="Unassembled WGS sequence"/>
</dbReference>
<gene>
    <name evidence="1" type="ORF">CRM94_21420</name>
</gene>
<evidence type="ECO:0000313" key="2">
    <source>
        <dbReference type="Proteomes" id="UP000220629"/>
    </source>
</evidence>
<evidence type="ECO:0000313" key="1">
    <source>
        <dbReference type="EMBL" id="PEH37122.1"/>
    </source>
</evidence>
<proteinExistence type="predicted"/>
<name>A0A2A7S0U3_BURGA</name>
<dbReference type="AlphaFoldDB" id="A0A2A7S0U3"/>
<dbReference type="EMBL" id="PDDY01000004">
    <property type="protein sequence ID" value="PEH37122.1"/>
    <property type="molecule type" value="Genomic_DNA"/>
</dbReference>
<accession>A0A2A7S0U3</accession>
<organism evidence="1 2">
    <name type="scientific">Burkholderia gladioli</name>
    <name type="common">Pseudomonas marginata</name>
    <name type="synonym">Phytomonas marginata</name>
    <dbReference type="NCBI Taxonomy" id="28095"/>
    <lineage>
        <taxon>Bacteria</taxon>
        <taxon>Pseudomonadati</taxon>
        <taxon>Pseudomonadota</taxon>
        <taxon>Betaproteobacteria</taxon>
        <taxon>Burkholderiales</taxon>
        <taxon>Burkholderiaceae</taxon>
        <taxon>Burkholderia</taxon>
    </lineage>
</organism>
<reference evidence="2" key="1">
    <citation type="submission" date="2017-09" db="EMBL/GenBank/DDBJ databases">
        <title>FDA dAtabase for Regulatory Grade micrObial Sequences (FDA-ARGOS): Supporting development and validation of Infectious Disease Dx tests.</title>
        <authorList>
            <person name="Minogue T."/>
            <person name="Wolcott M."/>
            <person name="Wasieloski L."/>
            <person name="Aguilar W."/>
            <person name="Moore D."/>
            <person name="Tallon L."/>
            <person name="Sadzewicz L."/>
            <person name="Ott S."/>
            <person name="Zhao X."/>
            <person name="Nagaraj S."/>
            <person name="Vavikolanu K."/>
            <person name="Aluvathingal J."/>
            <person name="Nadendla S."/>
            <person name="Sichtig H."/>
        </authorList>
    </citation>
    <scope>NUCLEOTIDE SEQUENCE [LARGE SCALE GENOMIC DNA]</scope>
    <source>
        <strain evidence="2">FDAARGOS_390</strain>
    </source>
</reference>
<sequence length="69" mass="7264">MVIMVAARERVTVYLAHMKEQEACAAGAARLGGFGSRARVAPGPARAWIAPRRCIAGRAAHPRGPVRAA</sequence>
<comment type="caution">
    <text evidence="1">The sequence shown here is derived from an EMBL/GenBank/DDBJ whole genome shotgun (WGS) entry which is preliminary data.</text>
</comment>